<proteinExistence type="predicted"/>
<keyword evidence="3" id="KW-1185">Reference proteome</keyword>
<dbReference type="AlphaFoldDB" id="A0A4Y2CY96"/>
<dbReference type="EMBL" id="BGPR01087987">
    <property type="protein sequence ID" value="GBM09441.1"/>
    <property type="molecule type" value="Genomic_DNA"/>
</dbReference>
<gene>
    <name evidence="2" type="ORF">AVEN_245978_1</name>
    <name evidence="1" type="ORF">AVEN_98349_1</name>
</gene>
<evidence type="ECO:0000313" key="2">
    <source>
        <dbReference type="EMBL" id="GBM09441.1"/>
    </source>
</evidence>
<reference evidence="2 3" key="1">
    <citation type="journal article" date="2019" name="Sci. Rep.">
        <title>Orb-weaving spider Araneus ventricosus genome elucidates the spidroin gene catalogue.</title>
        <authorList>
            <person name="Kono N."/>
            <person name="Nakamura H."/>
            <person name="Ohtoshi R."/>
            <person name="Moran D.A.P."/>
            <person name="Shinohara A."/>
            <person name="Yoshida Y."/>
            <person name="Fujiwara M."/>
            <person name="Mori M."/>
            <person name="Tomita M."/>
            <person name="Arakawa K."/>
        </authorList>
    </citation>
    <scope>NUCLEOTIDE SEQUENCE [LARGE SCALE GENOMIC DNA]</scope>
</reference>
<sequence length="96" mass="10860">MLKRQTICSDKALGVLPELLDKVPVTVRYALRFQHDGDPAHSTLTYVITAIPSFPLDEVDQSFTQHVPRCIKYRFFSLVAPQSTHLRPVTSFTPFG</sequence>
<accession>A0A4Y2CY96</accession>
<evidence type="ECO:0000313" key="1">
    <source>
        <dbReference type="EMBL" id="GBM09426.1"/>
    </source>
</evidence>
<evidence type="ECO:0000313" key="3">
    <source>
        <dbReference type="Proteomes" id="UP000499080"/>
    </source>
</evidence>
<name>A0A4Y2CY96_ARAVE</name>
<dbReference type="Proteomes" id="UP000499080">
    <property type="component" value="Unassembled WGS sequence"/>
</dbReference>
<dbReference type="EMBL" id="BGPR01087984">
    <property type="protein sequence ID" value="GBM09426.1"/>
    <property type="molecule type" value="Genomic_DNA"/>
</dbReference>
<comment type="caution">
    <text evidence="2">The sequence shown here is derived from an EMBL/GenBank/DDBJ whole genome shotgun (WGS) entry which is preliminary data.</text>
</comment>
<organism evidence="2 3">
    <name type="scientific">Araneus ventricosus</name>
    <name type="common">Orbweaver spider</name>
    <name type="synonym">Epeira ventricosa</name>
    <dbReference type="NCBI Taxonomy" id="182803"/>
    <lineage>
        <taxon>Eukaryota</taxon>
        <taxon>Metazoa</taxon>
        <taxon>Ecdysozoa</taxon>
        <taxon>Arthropoda</taxon>
        <taxon>Chelicerata</taxon>
        <taxon>Arachnida</taxon>
        <taxon>Araneae</taxon>
        <taxon>Araneomorphae</taxon>
        <taxon>Entelegynae</taxon>
        <taxon>Araneoidea</taxon>
        <taxon>Araneidae</taxon>
        <taxon>Araneus</taxon>
    </lineage>
</organism>
<protein>
    <submittedName>
        <fullName evidence="2">Uncharacterized protein</fullName>
    </submittedName>
</protein>